<dbReference type="OrthoDB" id="35048at10239"/>
<organism evidence="1 2">
    <name type="scientific">Acheta domestica densovirus</name>
    <dbReference type="NCBI Taxonomy" id="185639"/>
    <lineage>
        <taxon>Viruses</taxon>
        <taxon>Monodnaviria</taxon>
        <taxon>Shotokuvirae</taxon>
        <taxon>Cossaviricota</taxon>
        <taxon>Quintoviricetes</taxon>
        <taxon>Piccovirales</taxon>
        <taxon>Parvoviridae</taxon>
        <taxon>Densovirinae</taxon>
        <taxon>Scindoambidensovirus</taxon>
        <taxon>Scindoambidensovirus orthopteran1</taxon>
    </lineage>
</organism>
<sequence>MEPVQAQDNLDGVEETLKDFMKTLWGLCENQPLTNPQWWADMLESVTISLEDQNTNLASDYAQLKKSFLKIISHWQTMSTKWLVTSFADLDRRVSALLGGTFQTLWSRRLLNTVAECWTSLISAQALTPEDYYSGSTKETTSTSSTTARTALDNVDASSQKRKTSKRDFASLYASRSSLPNSMTPTGQMFSYTSLCQNGKANEQFGLMEPYDDYRIQVKVYDGPRCASNPDYYWNNKLQEMDVTVSKKSQIWKDINNAFCVAYTNLEENGASSRPSPKKQKYYSQN</sequence>
<name>F2Y984_9VIRU</name>
<dbReference type="EMBL" id="HQ827781">
    <property type="protein sequence ID" value="ADZ58505.1"/>
    <property type="molecule type" value="Genomic_DNA"/>
</dbReference>
<dbReference type="KEGG" id="vg:80519886"/>
<reference evidence="1 2" key="1">
    <citation type="journal article" date="2011" name="J. Invertebr. Pathol.">
        <title>Susceptibility of North-American and European crickets to Acheta domesticus densovirus (AdDNV) and associated epizootics.</title>
        <authorList>
            <person name="Szelei J."/>
            <person name="Woodring J."/>
            <person name="Goettel M.S."/>
            <person name="Duke G."/>
            <person name="Jousset F.X."/>
            <person name="Liu K.Y."/>
            <person name="Zadori Z."/>
            <person name="Li Y."/>
            <person name="Styer E."/>
            <person name="Boucias D.G."/>
            <person name="Kleespies R.G."/>
            <person name="Bergoin M."/>
            <person name="Tijssen P."/>
        </authorList>
    </citation>
    <scope>NUCLEOTIDE SEQUENCE [LARGE SCALE GENOMIC DNA]</scope>
</reference>
<dbReference type="GeneID" id="80519886"/>
<evidence type="ECO:0000313" key="2">
    <source>
        <dbReference type="Proteomes" id="UP000112594"/>
    </source>
</evidence>
<dbReference type="Proteomes" id="UP000112594">
    <property type="component" value="Segment"/>
</dbReference>
<proteinExistence type="predicted"/>
<dbReference type="GeneID" id="5075920"/>
<dbReference type="KEGG" id="vg:5075920"/>
<keyword evidence="2" id="KW-1185">Reference proteome</keyword>
<evidence type="ECO:0000313" key="1">
    <source>
        <dbReference type="EMBL" id="ADZ58505.1"/>
    </source>
</evidence>
<protein>
    <submittedName>
        <fullName evidence="1">Non-structural protein 2</fullName>
    </submittedName>
</protein>
<dbReference type="RefSeq" id="YP_010782977.1">
    <property type="nucleotide sequence ID" value="NC_075118.1"/>
</dbReference>
<accession>F2Y984</accession>
<dbReference type="RefSeq" id="YP_227601.1">
    <property type="nucleotide sequence ID" value="NC_004290.1"/>
</dbReference>